<gene>
    <name evidence="2" type="ORF">THII_0763</name>
</gene>
<evidence type="ECO:0000256" key="1">
    <source>
        <dbReference type="SAM" id="SignalP"/>
    </source>
</evidence>
<dbReference type="EMBL" id="AP014633">
    <property type="protein sequence ID" value="BAP55060.1"/>
    <property type="molecule type" value="Genomic_DNA"/>
</dbReference>
<dbReference type="HOGENOM" id="CLU_1668604_0_0_6"/>
<feature type="chain" id="PRO_5001852738" description="Secreted protein" evidence="1">
    <location>
        <begin position="23"/>
        <end position="158"/>
    </location>
</feature>
<dbReference type="Proteomes" id="UP000031623">
    <property type="component" value="Chromosome"/>
</dbReference>
<organism evidence="2 3">
    <name type="scientific">Thioploca ingrica</name>
    <dbReference type="NCBI Taxonomy" id="40754"/>
    <lineage>
        <taxon>Bacteria</taxon>
        <taxon>Pseudomonadati</taxon>
        <taxon>Pseudomonadota</taxon>
        <taxon>Gammaproteobacteria</taxon>
        <taxon>Thiotrichales</taxon>
        <taxon>Thiotrichaceae</taxon>
        <taxon>Thioploca</taxon>
    </lineage>
</organism>
<evidence type="ECO:0000313" key="3">
    <source>
        <dbReference type="Proteomes" id="UP000031623"/>
    </source>
</evidence>
<evidence type="ECO:0000313" key="2">
    <source>
        <dbReference type="EMBL" id="BAP55060.1"/>
    </source>
</evidence>
<sequence>MKKVSVRPLLWLAWFIPSLALADLCTEVGIYSNETRQVELDFVEMPLFTDINGNPIPPQNQTMGLYSMVLSLPFGFADVKIESYSLIGAITESNPCYAKFTPTTGLLEIPKILVPTVIPYLHGGPISGPIVECSATLQQSVLRPEIFSLIQYNCVFSQ</sequence>
<feature type="signal peptide" evidence="1">
    <location>
        <begin position="1"/>
        <end position="22"/>
    </location>
</feature>
<keyword evidence="1" id="KW-0732">Signal</keyword>
<keyword evidence="3" id="KW-1185">Reference proteome</keyword>
<protein>
    <recommendedName>
        <fullName evidence="4">Secreted protein</fullName>
    </recommendedName>
</protein>
<dbReference type="AlphaFoldDB" id="A0A090AJG9"/>
<proteinExistence type="predicted"/>
<dbReference type="KEGG" id="tig:THII_0763"/>
<accession>A0A090AJG9</accession>
<evidence type="ECO:0008006" key="4">
    <source>
        <dbReference type="Google" id="ProtNLM"/>
    </source>
</evidence>
<name>A0A090AJG9_9GAMM</name>
<reference evidence="2 3" key="1">
    <citation type="journal article" date="2014" name="ISME J.">
        <title>Ecophysiology of Thioploca ingrica as revealed by the complete genome sequence supplemented with proteomic evidence.</title>
        <authorList>
            <person name="Kojima H."/>
            <person name="Ogura Y."/>
            <person name="Yamamoto N."/>
            <person name="Togashi T."/>
            <person name="Mori H."/>
            <person name="Watanabe T."/>
            <person name="Nemoto F."/>
            <person name="Kurokawa K."/>
            <person name="Hayashi T."/>
            <person name="Fukui M."/>
        </authorList>
    </citation>
    <scope>NUCLEOTIDE SEQUENCE [LARGE SCALE GENOMIC DNA]</scope>
</reference>